<dbReference type="SMART" id="SM00066">
    <property type="entry name" value="GAL4"/>
    <property type="match status" value="1"/>
</dbReference>
<dbReference type="GO" id="GO:0003677">
    <property type="term" value="F:DNA binding"/>
    <property type="evidence" value="ECO:0007669"/>
    <property type="project" value="InterPro"/>
</dbReference>
<dbReference type="GO" id="GO:0006351">
    <property type="term" value="P:DNA-templated transcription"/>
    <property type="evidence" value="ECO:0007669"/>
    <property type="project" value="InterPro"/>
</dbReference>
<accession>A0AA40A720</accession>
<dbReference type="CDD" id="cd00067">
    <property type="entry name" value="GAL4"/>
    <property type="match status" value="1"/>
</dbReference>
<feature type="domain" description="Zn(2)-C6 fungal-type" evidence="4">
    <location>
        <begin position="85"/>
        <end position="115"/>
    </location>
</feature>
<dbReference type="InterPro" id="IPR001138">
    <property type="entry name" value="Zn2Cys6_DnaBD"/>
</dbReference>
<keyword evidence="1" id="KW-0479">Metal-binding</keyword>
<name>A0AA40A720_9PEZI</name>
<organism evidence="5 6">
    <name type="scientific">Apiosordaria backusii</name>
    <dbReference type="NCBI Taxonomy" id="314023"/>
    <lineage>
        <taxon>Eukaryota</taxon>
        <taxon>Fungi</taxon>
        <taxon>Dikarya</taxon>
        <taxon>Ascomycota</taxon>
        <taxon>Pezizomycotina</taxon>
        <taxon>Sordariomycetes</taxon>
        <taxon>Sordariomycetidae</taxon>
        <taxon>Sordariales</taxon>
        <taxon>Lasiosphaeriaceae</taxon>
        <taxon>Apiosordaria</taxon>
    </lineage>
</organism>
<feature type="compositionally biased region" description="Pro residues" evidence="3">
    <location>
        <begin position="46"/>
        <end position="61"/>
    </location>
</feature>
<dbReference type="Pfam" id="PF00172">
    <property type="entry name" value="Zn_clus"/>
    <property type="match status" value="1"/>
</dbReference>
<proteinExistence type="predicted"/>
<keyword evidence="6" id="KW-1185">Reference proteome</keyword>
<dbReference type="CDD" id="cd12148">
    <property type="entry name" value="fungal_TF_MHR"/>
    <property type="match status" value="1"/>
</dbReference>
<dbReference type="Proteomes" id="UP001172159">
    <property type="component" value="Unassembled WGS sequence"/>
</dbReference>
<dbReference type="PROSITE" id="PS00463">
    <property type="entry name" value="ZN2_CY6_FUNGAL_1"/>
    <property type="match status" value="1"/>
</dbReference>
<dbReference type="GO" id="GO:0008270">
    <property type="term" value="F:zinc ion binding"/>
    <property type="evidence" value="ECO:0007669"/>
    <property type="project" value="InterPro"/>
</dbReference>
<dbReference type="AlphaFoldDB" id="A0AA40A720"/>
<feature type="region of interest" description="Disordered" evidence="3">
    <location>
        <begin position="37"/>
        <end position="78"/>
    </location>
</feature>
<dbReference type="InterPro" id="IPR053187">
    <property type="entry name" value="Notoamide_regulator"/>
</dbReference>
<reference evidence="5" key="1">
    <citation type="submission" date="2023-06" db="EMBL/GenBank/DDBJ databases">
        <title>Genome-scale phylogeny and comparative genomics of the fungal order Sordariales.</title>
        <authorList>
            <consortium name="Lawrence Berkeley National Laboratory"/>
            <person name="Hensen N."/>
            <person name="Bonometti L."/>
            <person name="Westerberg I."/>
            <person name="Brannstrom I.O."/>
            <person name="Guillou S."/>
            <person name="Cros-Aarteil S."/>
            <person name="Calhoun S."/>
            <person name="Haridas S."/>
            <person name="Kuo A."/>
            <person name="Mondo S."/>
            <person name="Pangilinan J."/>
            <person name="Riley R."/>
            <person name="Labutti K."/>
            <person name="Andreopoulos B."/>
            <person name="Lipzen A."/>
            <person name="Chen C."/>
            <person name="Yanf M."/>
            <person name="Daum C."/>
            <person name="Ng V."/>
            <person name="Clum A."/>
            <person name="Steindorff A."/>
            <person name="Ohm R."/>
            <person name="Martin F."/>
            <person name="Silar P."/>
            <person name="Natvig D."/>
            <person name="Lalanne C."/>
            <person name="Gautier V."/>
            <person name="Ament-Velasquez S.L."/>
            <person name="Kruys A."/>
            <person name="Hutchinson M.I."/>
            <person name="Powell A.J."/>
            <person name="Barry K."/>
            <person name="Miller A.N."/>
            <person name="Grigoriev I.V."/>
            <person name="Debuchy R."/>
            <person name="Gladieux P."/>
            <person name="Thoren M.H."/>
            <person name="Johannesson H."/>
        </authorList>
    </citation>
    <scope>NUCLEOTIDE SEQUENCE</scope>
    <source>
        <strain evidence="5">CBS 540.89</strain>
    </source>
</reference>
<sequence>MAKYRSYPSLSDVLSGLEPDNVTDLRHLDRVMERPDSQVTRFHPAFSPPPRALLPAPPPSESRPGFSTSSAGTPLPPRRSAAIAACETCREKKAKCDSRRPSCGRCLSNGVQCNYTTKVNETLTQADKREKQQFKKQRDELLHLFASLRDKPELEAKEIFARIRDTNDPFELCQSLRDAELMGHFVSSVPRDLASPSDTNEVADIRVPARPWTTLVGDAAVSRLVSHFFSPGSQLFPAIDKDFFVADMQGKNPTKLKLCSALLVNAICAMPCFELTTNISLAELFLSQSKSILEREYGRPSLPTALALYLLYLISTLLGRDRAGLHYRQMSLDMLEHLGLEERMKRLHDDVPTEALERRVLSKVLWGIFVAER</sequence>
<dbReference type="EMBL" id="JAUKTV010000017">
    <property type="protein sequence ID" value="KAK0710501.1"/>
    <property type="molecule type" value="Genomic_DNA"/>
</dbReference>
<evidence type="ECO:0000256" key="2">
    <source>
        <dbReference type="ARBA" id="ARBA00023242"/>
    </source>
</evidence>
<dbReference type="Pfam" id="PF04082">
    <property type="entry name" value="Fungal_trans"/>
    <property type="match status" value="1"/>
</dbReference>
<dbReference type="PANTHER" id="PTHR47256">
    <property type="entry name" value="ZN(II)2CYS6 TRANSCRIPTION FACTOR (EUROFUNG)-RELATED"/>
    <property type="match status" value="1"/>
</dbReference>
<dbReference type="GO" id="GO:0000981">
    <property type="term" value="F:DNA-binding transcription factor activity, RNA polymerase II-specific"/>
    <property type="evidence" value="ECO:0007669"/>
    <property type="project" value="InterPro"/>
</dbReference>
<evidence type="ECO:0000256" key="3">
    <source>
        <dbReference type="SAM" id="MobiDB-lite"/>
    </source>
</evidence>
<dbReference type="PROSITE" id="PS50048">
    <property type="entry name" value="ZN2_CY6_FUNGAL_2"/>
    <property type="match status" value="1"/>
</dbReference>
<evidence type="ECO:0000313" key="6">
    <source>
        <dbReference type="Proteomes" id="UP001172159"/>
    </source>
</evidence>
<evidence type="ECO:0000313" key="5">
    <source>
        <dbReference type="EMBL" id="KAK0710501.1"/>
    </source>
</evidence>
<dbReference type="InterPro" id="IPR007219">
    <property type="entry name" value="XnlR_reg_dom"/>
</dbReference>
<gene>
    <name evidence="5" type="ORF">B0T21DRAFT_387411</name>
</gene>
<comment type="caution">
    <text evidence="5">The sequence shown here is derived from an EMBL/GenBank/DDBJ whole genome shotgun (WGS) entry which is preliminary data.</text>
</comment>
<dbReference type="PANTHER" id="PTHR47256:SF3">
    <property type="entry name" value="ZN(II)2CYS6 TRANSCRIPTION FACTOR (EUROFUNG)"/>
    <property type="match status" value="1"/>
</dbReference>
<evidence type="ECO:0000259" key="4">
    <source>
        <dbReference type="PROSITE" id="PS50048"/>
    </source>
</evidence>
<dbReference type="SUPFAM" id="SSF57701">
    <property type="entry name" value="Zn2/Cys6 DNA-binding domain"/>
    <property type="match status" value="1"/>
</dbReference>
<keyword evidence="2" id="KW-0539">Nucleus</keyword>
<dbReference type="InterPro" id="IPR036864">
    <property type="entry name" value="Zn2-C6_fun-type_DNA-bd_sf"/>
</dbReference>
<evidence type="ECO:0000256" key="1">
    <source>
        <dbReference type="ARBA" id="ARBA00022723"/>
    </source>
</evidence>
<dbReference type="Gene3D" id="4.10.240.10">
    <property type="entry name" value="Zn(2)-C6 fungal-type DNA-binding domain"/>
    <property type="match status" value="1"/>
</dbReference>
<protein>
    <recommendedName>
        <fullName evidence="4">Zn(2)-C6 fungal-type domain-containing protein</fullName>
    </recommendedName>
</protein>